<evidence type="ECO:0000256" key="1">
    <source>
        <dbReference type="SAM" id="Phobius"/>
    </source>
</evidence>
<keyword evidence="1" id="KW-1133">Transmembrane helix</keyword>
<gene>
    <name evidence="2" type="ORF">E2C01_097553</name>
</gene>
<comment type="caution">
    <text evidence="2">The sequence shown here is derived from an EMBL/GenBank/DDBJ whole genome shotgun (WGS) entry which is preliminary data.</text>
</comment>
<sequence length="69" mass="7689">MFFFYCFLVFYLYLLSVSLLSIPAYFYPTGLIVVVVLVVAVVVVVVMAVMVAVMKLRHAATVTYVSTTV</sequence>
<dbReference type="AlphaFoldDB" id="A0A5B7KA88"/>
<keyword evidence="1" id="KW-0472">Membrane</keyword>
<protein>
    <submittedName>
        <fullName evidence="2">Uncharacterized protein</fullName>
    </submittedName>
</protein>
<name>A0A5B7KA88_PORTR</name>
<accession>A0A5B7KA88</accession>
<proteinExistence type="predicted"/>
<evidence type="ECO:0000313" key="2">
    <source>
        <dbReference type="EMBL" id="MPD01999.1"/>
    </source>
</evidence>
<dbReference type="EMBL" id="VSRR010129495">
    <property type="protein sequence ID" value="MPD01999.1"/>
    <property type="molecule type" value="Genomic_DNA"/>
</dbReference>
<dbReference type="Proteomes" id="UP000324222">
    <property type="component" value="Unassembled WGS sequence"/>
</dbReference>
<feature type="transmembrane region" description="Helical" evidence="1">
    <location>
        <begin position="7"/>
        <end position="26"/>
    </location>
</feature>
<feature type="transmembrane region" description="Helical" evidence="1">
    <location>
        <begin position="32"/>
        <end position="53"/>
    </location>
</feature>
<reference evidence="2 3" key="1">
    <citation type="submission" date="2019-05" db="EMBL/GenBank/DDBJ databases">
        <title>Another draft genome of Portunus trituberculatus and its Hox gene families provides insights of decapod evolution.</title>
        <authorList>
            <person name="Jeong J.-H."/>
            <person name="Song I."/>
            <person name="Kim S."/>
            <person name="Choi T."/>
            <person name="Kim D."/>
            <person name="Ryu S."/>
            <person name="Kim W."/>
        </authorList>
    </citation>
    <scope>NUCLEOTIDE SEQUENCE [LARGE SCALE GENOMIC DNA]</scope>
    <source>
        <tissue evidence="2">Muscle</tissue>
    </source>
</reference>
<keyword evidence="1" id="KW-0812">Transmembrane</keyword>
<evidence type="ECO:0000313" key="3">
    <source>
        <dbReference type="Proteomes" id="UP000324222"/>
    </source>
</evidence>
<organism evidence="2 3">
    <name type="scientific">Portunus trituberculatus</name>
    <name type="common">Swimming crab</name>
    <name type="synonym">Neptunus trituberculatus</name>
    <dbReference type="NCBI Taxonomy" id="210409"/>
    <lineage>
        <taxon>Eukaryota</taxon>
        <taxon>Metazoa</taxon>
        <taxon>Ecdysozoa</taxon>
        <taxon>Arthropoda</taxon>
        <taxon>Crustacea</taxon>
        <taxon>Multicrustacea</taxon>
        <taxon>Malacostraca</taxon>
        <taxon>Eumalacostraca</taxon>
        <taxon>Eucarida</taxon>
        <taxon>Decapoda</taxon>
        <taxon>Pleocyemata</taxon>
        <taxon>Brachyura</taxon>
        <taxon>Eubrachyura</taxon>
        <taxon>Portunoidea</taxon>
        <taxon>Portunidae</taxon>
        <taxon>Portuninae</taxon>
        <taxon>Portunus</taxon>
    </lineage>
</organism>
<keyword evidence="3" id="KW-1185">Reference proteome</keyword>